<reference evidence="5 6" key="1">
    <citation type="submission" date="2018-12" db="EMBL/GenBank/DDBJ databases">
        <authorList>
            <person name="Yang E."/>
        </authorList>
    </citation>
    <scope>NUCLEOTIDE SEQUENCE [LARGE SCALE GENOMIC DNA]</scope>
    <source>
        <strain evidence="5 6">SOD</strain>
    </source>
</reference>
<dbReference type="AlphaFoldDB" id="A0A430HJF5"/>
<dbReference type="PANTHER" id="PTHR46796:SF6">
    <property type="entry name" value="ARAC SUBFAMILY"/>
    <property type="match status" value="1"/>
</dbReference>
<dbReference type="SUPFAM" id="SSF46689">
    <property type="entry name" value="Homeodomain-like"/>
    <property type="match status" value="2"/>
</dbReference>
<gene>
    <name evidence="5" type="ORF">EJB06_18460</name>
</gene>
<name>A0A430HJF5_9BURK</name>
<dbReference type="Gene3D" id="1.10.10.60">
    <property type="entry name" value="Homeodomain-like"/>
    <property type="match status" value="1"/>
</dbReference>
<dbReference type="GO" id="GO:0043565">
    <property type="term" value="F:sequence-specific DNA binding"/>
    <property type="evidence" value="ECO:0007669"/>
    <property type="project" value="InterPro"/>
</dbReference>
<keyword evidence="6" id="KW-1185">Reference proteome</keyword>
<dbReference type="InterPro" id="IPR050204">
    <property type="entry name" value="AraC_XylS_family_regulators"/>
</dbReference>
<evidence type="ECO:0000259" key="4">
    <source>
        <dbReference type="PROSITE" id="PS01124"/>
    </source>
</evidence>
<comment type="caution">
    <text evidence="5">The sequence shown here is derived from an EMBL/GenBank/DDBJ whole genome shotgun (WGS) entry which is preliminary data.</text>
</comment>
<keyword evidence="3" id="KW-0804">Transcription</keyword>
<accession>A0A430HJF5</accession>
<dbReference type="PANTHER" id="PTHR46796">
    <property type="entry name" value="HTH-TYPE TRANSCRIPTIONAL ACTIVATOR RHAS-RELATED"/>
    <property type="match status" value="1"/>
</dbReference>
<dbReference type="SMART" id="SM00342">
    <property type="entry name" value="HTH_ARAC"/>
    <property type="match status" value="1"/>
</dbReference>
<dbReference type="InterPro" id="IPR018060">
    <property type="entry name" value="HTH_AraC"/>
</dbReference>
<keyword evidence="2" id="KW-0238">DNA-binding</keyword>
<dbReference type="Pfam" id="PF12833">
    <property type="entry name" value="HTH_18"/>
    <property type="match status" value="1"/>
</dbReference>
<dbReference type="GO" id="GO:0003700">
    <property type="term" value="F:DNA-binding transcription factor activity"/>
    <property type="evidence" value="ECO:0007669"/>
    <property type="project" value="InterPro"/>
</dbReference>
<dbReference type="PROSITE" id="PS01124">
    <property type="entry name" value="HTH_ARAC_FAMILY_2"/>
    <property type="match status" value="1"/>
</dbReference>
<evidence type="ECO:0000256" key="2">
    <source>
        <dbReference type="ARBA" id="ARBA00023125"/>
    </source>
</evidence>
<evidence type="ECO:0000313" key="5">
    <source>
        <dbReference type="EMBL" id="RSZ57666.1"/>
    </source>
</evidence>
<evidence type="ECO:0000256" key="1">
    <source>
        <dbReference type="ARBA" id="ARBA00023015"/>
    </source>
</evidence>
<evidence type="ECO:0000313" key="6">
    <source>
        <dbReference type="Proteomes" id="UP000278085"/>
    </source>
</evidence>
<feature type="domain" description="HTH araC/xylS-type" evidence="4">
    <location>
        <begin position="62"/>
        <end position="160"/>
    </location>
</feature>
<organism evidence="5 6">
    <name type="scientific">Massilia atriviolacea</name>
    <dbReference type="NCBI Taxonomy" id="2495579"/>
    <lineage>
        <taxon>Bacteria</taxon>
        <taxon>Pseudomonadati</taxon>
        <taxon>Pseudomonadota</taxon>
        <taxon>Betaproteobacteria</taxon>
        <taxon>Burkholderiales</taxon>
        <taxon>Oxalobacteraceae</taxon>
        <taxon>Telluria group</taxon>
        <taxon>Massilia</taxon>
    </lineage>
</organism>
<proteinExistence type="predicted"/>
<evidence type="ECO:0000256" key="3">
    <source>
        <dbReference type="ARBA" id="ARBA00023163"/>
    </source>
</evidence>
<dbReference type="OrthoDB" id="9816344at2"/>
<sequence length="162" mass="17524">MPASRIIVADARSSATLERTMQATLISTLSKTPPARRCHKAPPLPPSAAYEAKGALAAWQVRDLTAHIDANLCATLRTTHLAATVGLSVSHFSRAFKNAVGVPPRVYVLRRRVAAACEAMLAGDEPLTDIAHAHGFCDQSHFSRAFQMLVGMGPQAWRRSQR</sequence>
<protein>
    <submittedName>
        <fullName evidence="5">AraC family transcriptional regulator</fullName>
    </submittedName>
</protein>
<dbReference type="InterPro" id="IPR009057">
    <property type="entry name" value="Homeodomain-like_sf"/>
</dbReference>
<keyword evidence="1" id="KW-0805">Transcription regulation</keyword>
<dbReference type="EMBL" id="RXLQ01000009">
    <property type="protein sequence ID" value="RSZ57666.1"/>
    <property type="molecule type" value="Genomic_DNA"/>
</dbReference>
<dbReference type="Proteomes" id="UP000278085">
    <property type="component" value="Unassembled WGS sequence"/>
</dbReference>